<protein>
    <recommendedName>
        <fullName evidence="3">F-box domain-containing protein</fullName>
    </recommendedName>
</protein>
<evidence type="ECO:0008006" key="3">
    <source>
        <dbReference type="Google" id="ProtNLM"/>
    </source>
</evidence>
<proteinExistence type="predicted"/>
<dbReference type="SUPFAM" id="SSF81383">
    <property type="entry name" value="F-box domain"/>
    <property type="match status" value="1"/>
</dbReference>
<dbReference type="EMBL" id="ML178821">
    <property type="protein sequence ID" value="TFL03054.1"/>
    <property type="molecule type" value="Genomic_DNA"/>
</dbReference>
<sequence>MIFTENWESNDQTPPWILSAVCRRWRGIINNYPVFWSCYDFIPKDMEKPNATFSDSTYNWTDPGIYLFRPR</sequence>
<dbReference type="OrthoDB" id="3061285at2759"/>
<reference evidence="1 2" key="1">
    <citation type="journal article" date="2019" name="Nat. Ecol. Evol.">
        <title>Megaphylogeny resolves global patterns of mushroom evolution.</title>
        <authorList>
            <person name="Varga T."/>
            <person name="Krizsan K."/>
            <person name="Foldi C."/>
            <person name="Dima B."/>
            <person name="Sanchez-Garcia M."/>
            <person name="Sanchez-Ramirez S."/>
            <person name="Szollosi G.J."/>
            <person name="Szarkandi J.G."/>
            <person name="Papp V."/>
            <person name="Albert L."/>
            <person name="Andreopoulos W."/>
            <person name="Angelini C."/>
            <person name="Antonin V."/>
            <person name="Barry K.W."/>
            <person name="Bougher N.L."/>
            <person name="Buchanan P."/>
            <person name="Buyck B."/>
            <person name="Bense V."/>
            <person name="Catcheside P."/>
            <person name="Chovatia M."/>
            <person name="Cooper J."/>
            <person name="Damon W."/>
            <person name="Desjardin D."/>
            <person name="Finy P."/>
            <person name="Geml J."/>
            <person name="Haridas S."/>
            <person name="Hughes K."/>
            <person name="Justo A."/>
            <person name="Karasinski D."/>
            <person name="Kautmanova I."/>
            <person name="Kiss B."/>
            <person name="Kocsube S."/>
            <person name="Kotiranta H."/>
            <person name="LaButti K.M."/>
            <person name="Lechner B.E."/>
            <person name="Liimatainen K."/>
            <person name="Lipzen A."/>
            <person name="Lukacs Z."/>
            <person name="Mihaltcheva S."/>
            <person name="Morgado L.N."/>
            <person name="Niskanen T."/>
            <person name="Noordeloos M.E."/>
            <person name="Ohm R.A."/>
            <person name="Ortiz-Santana B."/>
            <person name="Ovrebo C."/>
            <person name="Racz N."/>
            <person name="Riley R."/>
            <person name="Savchenko A."/>
            <person name="Shiryaev A."/>
            <person name="Soop K."/>
            <person name="Spirin V."/>
            <person name="Szebenyi C."/>
            <person name="Tomsovsky M."/>
            <person name="Tulloss R.E."/>
            <person name="Uehling J."/>
            <person name="Grigoriev I.V."/>
            <person name="Vagvolgyi C."/>
            <person name="Papp T."/>
            <person name="Martin F.M."/>
            <person name="Miettinen O."/>
            <person name="Hibbett D.S."/>
            <person name="Nagy L.G."/>
        </authorList>
    </citation>
    <scope>NUCLEOTIDE SEQUENCE [LARGE SCALE GENOMIC DNA]</scope>
    <source>
        <strain evidence="1 2">CBS 309.79</strain>
    </source>
</reference>
<evidence type="ECO:0000313" key="2">
    <source>
        <dbReference type="Proteomes" id="UP000305067"/>
    </source>
</evidence>
<dbReference type="AlphaFoldDB" id="A0A5C3QXF7"/>
<keyword evidence="2" id="KW-1185">Reference proteome</keyword>
<gene>
    <name evidence="1" type="ORF">BDV98DRAFT_414158</name>
</gene>
<dbReference type="InterPro" id="IPR036047">
    <property type="entry name" value="F-box-like_dom_sf"/>
</dbReference>
<evidence type="ECO:0000313" key="1">
    <source>
        <dbReference type="EMBL" id="TFL03054.1"/>
    </source>
</evidence>
<accession>A0A5C3QXF7</accession>
<organism evidence="1 2">
    <name type="scientific">Pterulicium gracile</name>
    <dbReference type="NCBI Taxonomy" id="1884261"/>
    <lineage>
        <taxon>Eukaryota</taxon>
        <taxon>Fungi</taxon>
        <taxon>Dikarya</taxon>
        <taxon>Basidiomycota</taxon>
        <taxon>Agaricomycotina</taxon>
        <taxon>Agaricomycetes</taxon>
        <taxon>Agaricomycetidae</taxon>
        <taxon>Agaricales</taxon>
        <taxon>Pleurotineae</taxon>
        <taxon>Pterulaceae</taxon>
        <taxon>Pterulicium</taxon>
    </lineage>
</organism>
<dbReference type="Proteomes" id="UP000305067">
    <property type="component" value="Unassembled WGS sequence"/>
</dbReference>
<name>A0A5C3QXF7_9AGAR</name>